<sequence length="367" mass="41517">MTANLEKISPLQVILLLSFCRIAIVLLWFNFANQDVWITEILALFYLAILSAPLLFLRKQFANLTLIEYLPIITGKLVGKLLGSLYIVFFLFLATLDLALFDNILKPINYPETPDAVIVLLALLSCAYGVYLGLESICRAAEFFTPQIFAIIFFYAVLQIPDMDFKVFLPILADSTFPEINFQAFITAARVNELVVLAILAPAITKKGNTTMILFWAMIIIIVFSLIIIVPTLAGLGLDLSKKTFDPYYLFIKQINIYDFITRIEFLIVAAWNISMFVKISLMIYLAILCSVQIFGLTNRKVLIIPMGIVIFITALKTEILSSVVVFNIIEYYVPYINLIFMFGIPVIALAIFFLKKAMKVKIDCSR</sequence>
<reference evidence="10" key="1">
    <citation type="submission" date="2015-03" db="EMBL/GenBank/DDBJ databases">
        <authorList>
            <person name="Nijsse Bart"/>
        </authorList>
    </citation>
    <scope>NUCLEOTIDE SEQUENCE [LARGE SCALE GENOMIC DNA]</scope>
</reference>
<feature type="transmembrane region" description="Helical" evidence="8">
    <location>
        <begin position="336"/>
        <end position="355"/>
    </location>
</feature>
<dbReference type="PANTHER" id="PTHR34975">
    <property type="entry name" value="SPORE GERMINATION PROTEIN A2"/>
    <property type="match status" value="1"/>
</dbReference>
<dbReference type="PANTHER" id="PTHR34975:SF2">
    <property type="entry name" value="SPORE GERMINATION PROTEIN A2"/>
    <property type="match status" value="1"/>
</dbReference>
<feature type="transmembrane region" description="Helical" evidence="8">
    <location>
        <begin position="213"/>
        <end position="238"/>
    </location>
</feature>
<evidence type="ECO:0000256" key="2">
    <source>
        <dbReference type="ARBA" id="ARBA00007998"/>
    </source>
</evidence>
<dbReference type="EMBL" id="CTRP01000003">
    <property type="protein sequence ID" value="CQR70688.1"/>
    <property type="molecule type" value="Genomic_DNA"/>
</dbReference>
<evidence type="ECO:0000313" key="10">
    <source>
        <dbReference type="Proteomes" id="UP000049855"/>
    </source>
</evidence>
<dbReference type="GO" id="GO:0009847">
    <property type="term" value="P:spore germination"/>
    <property type="evidence" value="ECO:0007669"/>
    <property type="project" value="InterPro"/>
</dbReference>
<organism evidence="9 10">
    <name type="scientific">Sporomusa ovata</name>
    <dbReference type="NCBI Taxonomy" id="2378"/>
    <lineage>
        <taxon>Bacteria</taxon>
        <taxon>Bacillati</taxon>
        <taxon>Bacillota</taxon>
        <taxon>Negativicutes</taxon>
        <taxon>Selenomonadales</taxon>
        <taxon>Sporomusaceae</taxon>
        <taxon>Sporomusa</taxon>
    </lineage>
</organism>
<keyword evidence="4" id="KW-0309">Germination</keyword>
<dbReference type="Pfam" id="PF03845">
    <property type="entry name" value="Spore_permease"/>
    <property type="match status" value="1"/>
</dbReference>
<evidence type="ECO:0000256" key="6">
    <source>
        <dbReference type="ARBA" id="ARBA00022989"/>
    </source>
</evidence>
<feature type="transmembrane region" description="Helical" evidence="8">
    <location>
        <begin position="77"/>
        <end position="96"/>
    </location>
</feature>
<dbReference type="GO" id="GO:0016020">
    <property type="term" value="C:membrane"/>
    <property type="evidence" value="ECO:0007669"/>
    <property type="project" value="UniProtKB-SubCell"/>
</dbReference>
<feature type="transmembrane region" description="Helical" evidence="8">
    <location>
        <begin position="180"/>
        <end position="201"/>
    </location>
</feature>
<dbReference type="AlphaFoldDB" id="A0A0U1KTD3"/>
<comment type="similarity">
    <text evidence="2">Belongs to the amino acid-polyamine-organocation (APC) superfamily. Spore germination protein (SGP) (TC 2.A.3.9) family.</text>
</comment>
<gene>
    <name evidence="9" type="ORF">SpAn4DRAFT_1666</name>
</gene>
<name>A0A0U1KTD3_9FIRM</name>
<dbReference type="NCBIfam" id="TIGR00912">
    <property type="entry name" value="2A0309"/>
    <property type="match status" value="1"/>
</dbReference>
<dbReference type="Proteomes" id="UP000049855">
    <property type="component" value="Unassembled WGS sequence"/>
</dbReference>
<evidence type="ECO:0000256" key="3">
    <source>
        <dbReference type="ARBA" id="ARBA00022448"/>
    </source>
</evidence>
<keyword evidence="5 8" id="KW-0812">Transmembrane</keyword>
<feature type="transmembrane region" description="Helical" evidence="8">
    <location>
        <begin position="266"/>
        <end position="290"/>
    </location>
</feature>
<protein>
    <submittedName>
        <fullName evidence="9">Spore germination protein GerKB</fullName>
    </submittedName>
</protein>
<feature type="transmembrane region" description="Helical" evidence="8">
    <location>
        <begin position="37"/>
        <end position="57"/>
    </location>
</feature>
<comment type="subcellular location">
    <subcellularLocation>
        <location evidence="1">Membrane</location>
        <topology evidence="1">Multi-pass membrane protein</topology>
    </subcellularLocation>
</comment>
<feature type="transmembrane region" description="Helical" evidence="8">
    <location>
        <begin position="12"/>
        <end position="31"/>
    </location>
</feature>
<evidence type="ECO:0000256" key="8">
    <source>
        <dbReference type="SAM" id="Phobius"/>
    </source>
</evidence>
<evidence type="ECO:0000256" key="7">
    <source>
        <dbReference type="ARBA" id="ARBA00023136"/>
    </source>
</evidence>
<accession>A0A0U1KTD3</accession>
<keyword evidence="6 8" id="KW-1133">Transmembrane helix</keyword>
<feature type="transmembrane region" description="Helical" evidence="8">
    <location>
        <begin position="302"/>
        <end position="330"/>
    </location>
</feature>
<keyword evidence="7 8" id="KW-0472">Membrane</keyword>
<evidence type="ECO:0000256" key="5">
    <source>
        <dbReference type="ARBA" id="ARBA00022692"/>
    </source>
</evidence>
<dbReference type="RefSeq" id="WP_021169413.1">
    <property type="nucleotide sequence ID" value="NZ_CTRP01000003.1"/>
</dbReference>
<keyword evidence="3" id="KW-0813">Transport</keyword>
<feature type="transmembrane region" description="Helical" evidence="8">
    <location>
        <begin position="116"/>
        <end position="134"/>
    </location>
</feature>
<evidence type="ECO:0000256" key="1">
    <source>
        <dbReference type="ARBA" id="ARBA00004141"/>
    </source>
</evidence>
<proteinExistence type="inferred from homology"/>
<feature type="transmembrane region" description="Helical" evidence="8">
    <location>
        <begin position="141"/>
        <end position="160"/>
    </location>
</feature>
<evidence type="ECO:0000313" key="9">
    <source>
        <dbReference type="EMBL" id="CQR70688.1"/>
    </source>
</evidence>
<evidence type="ECO:0000256" key="4">
    <source>
        <dbReference type="ARBA" id="ARBA00022544"/>
    </source>
</evidence>
<dbReference type="InterPro" id="IPR004761">
    <property type="entry name" value="Spore_GerAB"/>
</dbReference>
<keyword evidence="10" id="KW-1185">Reference proteome</keyword>